<organism evidence="1 2">
    <name type="scientific">Tenacibaculum soleae</name>
    <dbReference type="NCBI Taxonomy" id="447689"/>
    <lineage>
        <taxon>Bacteria</taxon>
        <taxon>Pseudomonadati</taxon>
        <taxon>Bacteroidota</taxon>
        <taxon>Flavobacteriia</taxon>
        <taxon>Flavobacteriales</taxon>
        <taxon>Flavobacteriaceae</taxon>
        <taxon>Tenacibaculum</taxon>
    </lineage>
</organism>
<dbReference type="Proteomes" id="UP000093186">
    <property type="component" value="Unassembled WGS sequence"/>
</dbReference>
<accession>A0A1B9Y033</accession>
<dbReference type="STRING" id="447689.BA195_00225"/>
<reference evidence="1 2" key="1">
    <citation type="submission" date="2016-06" db="EMBL/GenBank/DDBJ databases">
        <title>Draft Genome Sequence of Tenacibaculum soleae UCD-KL19.</title>
        <authorList>
            <person name="Eisen J.A."/>
            <person name="Coil D.A."/>
            <person name="Lujan K.M."/>
        </authorList>
    </citation>
    <scope>NUCLEOTIDE SEQUENCE [LARGE SCALE GENOMIC DNA]</scope>
    <source>
        <strain evidence="1 2">UCD-KL19</strain>
    </source>
</reference>
<evidence type="ECO:0008006" key="3">
    <source>
        <dbReference type="Google" id="ProtNLM"/>
    </source>
</evidence>
<sequence>MCVSIQAQYKLSTYTAHKSITEAIRINTEVIAGRTSFFEKQAAQKPLMFQKTKIIVAEFNRLSNNVSKYIEEIQSKVNTEQVLYDMLTNGFYKNILFQSNNELTFKGDQLKIKIDSLYNYSIKMNVHKLSQISNFADSHFKTSNVFYDFDENELNYFQHLFYDKSNYGIMMAMNCLILDVKTFQLLYYGTVMSY</sequence>
<evidence type="ECO:0000313" key="1">
    <source>
        <dbReference type="EMBL" id="OCK43167.1"/>
    </source>
</evidence>
<proteinExistence type="predicted"/>
<keyword evidence="2" id="KW-1185">Reference proteome</keyword>
<protein>
    <recommendedName>
        <fullName evidence="3">Gliding motility-associated protein GldM N-terminal domain-containing protein</fullName>
    </recommendedName>
</protein>
<dbReference type="EMBL" id="MAKX01000001">
    <property type="protein sequence ID" value="OCK43167.1"/>
    <property type="molecule type" value="Genomic_DNA"/>
</dbReference>
<dbReference type="AlphaFoldDB" id="A0A1B9Y033"/>
<comment type="caution">
    <text evidence="1">The sequence shown here is derived from an EMBL/GenBank/DDBJ whole genome shotgun (WGS) entry which is preliminary data.</text>
</comment>
<evidence type="ECO:0000313" key="2">
    <source>
        <dbReference type="Proteomes" id="UP000093186"/>
    </source>
</evidence>
<gene>
    <name evidence="1" type="ORF">BA195_00225</name>
</gene>
<name>A0A1B9Y033_9FLAO</name>